<dbReference type="CDD" id="cd00555">
    <property type="entry name" value="Maf"/>
    <property type="match status" value="1"/>
</dbReference>
<dbReference type="NCBIfam" id="TIGR00172">
    <property type="entry name" value="maf"/>
    <property type="match status" value="1"/>
</dbReference>
<dbReference type="GO" id="GO:0047429">
    <property type="term" value="F:nucleoside triphosphate diphosphatase activity"/>
    <property type="evidence" value="ECO:0007669"/>
    <property type="project" value="InterPro"/>
</dbReference>
<keyword evidence="2" id="KW-0378">Hydrolase</keyword>
<dbReference type="HAMAP" id="MF_00528">
    <property type="entry name" value="Maf"/>
    <property type="match status" value="1"/>
</dbReference>
<organism evidence="3">
    <name type="scientific">mine drainage metagenome</name>
    <dbReference type="NCBI Taxonomy" id="410659"/>
    <lineage>
        <taxon>unclassified sequences</taxon>
        <taxon>metagenomes</taxon>
        <taxon>ecological metagenomes</taxon>
    </lineage>
</organism>
<sequence length="188" mass="20065">MLILASASPRRCELLTQAGFAFRVHPANIPEDPAPGEDPIAYVTRLARQKAQTVFQQLSAEDSALAVLGADTTVALDDSILGKPESPADAARMLRLLSGRTHRVITGVSLVTAHQTLTAAEVTAVQFHTIANAEIDAYVQTGEPLDKAGAYAIQGRAACWIPRIHGCYFNVVGLPIALVRNLLDSLRA</sequence>
<dbReference type="PANTHER" id="PTHR43213:SF5">
    <property type="entry name" value="BIFUNCTIONAL DTTP_UTP PYROPHOSPHATASE_METHYLTRANSFERASE PROTEIN-RELATED"/>
    <property type="match status" value="1"/>
</dbReference>
<dbReference type="PANTHER" id="PTHR43213">
    <property type="entry name" value="BIFUNCTIONAL DTTP/UTP PYROPHOSPHATASE/METHYLTRANSFERASE PROTEIN-RELATED"/>
    <property type="match status" value="1"/>
</dbReference>
<dbReference type="EMBL" id="CABQ01000113">
    <property type="protein sequence ID" value="CBI07638.1"/>
    <property type="molecule type" value="Genomic_DNA"/>
</dbReference>
<reference evidence="3" key="1">
    <citation type="submission" date="2009-10" db="EMBL/GenBank/DDBJ databases">
        <title>Diversity of trophic interactions inside an arsenic-rich microbial ecosystem.</title>
        <authorList>
            <person name="Bertin P.N."/>
            <person name="Heinrich-Salmeron A."/>
            <person name="Pelletier E."/>
            <person name="Goulhen-Chollet F."/>
            <person name="Arsene-Ploetze F."/>
            <person name="Gallien S."/>
            <person name="Calteau A."/>
            <person name="Vallenet D."/>
            <person name="Casiot C."/>
            <person name="Chane-Woon-Ming B."/>
            <person name="Giloteaux L."/>
            <person name="Barakat M."/>
            <person name="Bonnefoy V."/>
            <person name="Bruneel O."/>
            <person name="Chandler M."/>
            <person name="Cleiss J."/>
            <person name="Duran R."/>
            <person name="Elbaz-Poulichet F."/>
            <person name="Fonknechten N."/>
            <person name="Lauga B."/>
            <person name="Mornico D."/>
            <person name="Ortet P."/>
            <person name="Schaeffer C."/>
            <person name="Siguier P."/>
            <person name="Alexander Thil Smith A."/>
            <person name="Van Dorsselaer A."/>
            <person name="Weissenbach J."/>
            <person name="Medigue C."/>
            <person name="Le Paslier D."/>
        </authorList>
    </citation>
    <scope>NUCLEOTIDE SEQUENCE</scope>
</reference>
<comment type="cofactor">
    <cofactor evidence="1">
        <name>a divalent metal cation</name>
        <dbReference type="ChEBI" id="CHEBI:60240"/>
    </cofactor>
</comment>
<dbReference type="InterPro" id="IPR003697">
    <property type="entry name" value="Maf-like"/>
</dbReference>
<evidence type="ECO:0000256" key="2">
    <source>
        <dbReference type="ARBA" id="ARBA00022801"/>
    </source>
</evidence>
<proteinExistence type="inferred from homology"/>
<dbReference type="Pfam" id="PF02545">
    <property type="entry name" value="Maf"/>
    <property type="match status" value="1"/>
</dbReference>
<dbReference type="AlphaFoldDB" id="E6QK71"/>
<evidence type="ECO:0000256" key="1">
    <source>
        <dbReference type="ARBA" id="ARBA00001968"/>
    </source>
</evidence>
<dbReference type="InterPro" id="IPR029001">
    <property type="entry name" value="ITPase-like_fam"/>
</dbReference>
<gene>
    <name evidence="3" type="primary">yhdE</name>
    <name evidence="3" type="ORF">CARN6_0997</name>
</gene>
<dbReference type="PIRSF" id="PIRSF006305">
    <property type="entry name" value="Maf"/>
    <property type="match status" value="1"/>
</dbReference>
<comment type="caution">
    <text evidence="3">The sequence shown here is derived from an EMBL/GenBank/DDBJ whole genome shotgun (WGS) entry which is preliminary data.</text>
</comment>
<accession>E6QK71</accession>
<evidence type="ECO:0000313" key="3">
    <source>
        <dbReference type="EMBL" id="CBI07638.1"/>
    </source>
</evidence>
<dbReference type="Gene3D" id="3.90.950.10">
    <property type="match status" value="1"/>
</dbReference>
<name>E6QK71_9ZZZZ</name>
<dbReference type="SUPFAM" id="SSF52972">
    <property type="entry name" value="ITPase-like"/>
    <property type="match status" value="1"/>
</dbReference>
<protein>
    <submittedName>
        <fullName evidence="3">Putative septum formation protein</fullName>
    </submittedName>
</protein>